<sequence length="95" mass="10585">MTKVEIEVTNAIVDGKRHGQVLVIEKNDAEKLESIGYAKIIGEVEVDEDPVGEYTEASLKKLSADEQKALVETLNGNLEELTNEEKRIAFILENQ</sequence>
<organism evidence="2 3">
    <name type="scientific">Metabacillus fastidiosus</name>
    <dbReference type="NCBI Taxonomy" id="1458"/>
    <lineage>
        <taxon>Bacteria</taxon>
        <taxon>Bacillati</taxon>
        <taxon>Bacillota</taxon>
        <taxon>Bacilli</taxon>
        <taxon>Bacillales</taxon>
        <taxon>Bacillaceae</taxon>
        <taxon>Metabacillus</taxon>
    </lineage>
</organism>
<dbReference type="EMBL" id="JARTFS010000001">
    <property type="protein sequence ID" value="MED4399778.1"/>
    <property type="molecule type" value="Genomic_DNA"/>
</dbReference>
<dbReference type="InterPro" id="IPR036269">
    <property type="entry name" value="Rho_N_sf"/>
</dbReference>
<feature type="domain" description="YqbF C-terminal" evidence="1">
    <location>
        <begin position="55"/>
        <end position="93"/>
    </location>
</feature>
<name>A0ABU6NT55_9BACI</name>
<protein>
    <recommendedName>
        <fullName evidence="1">YqbF C-terminal domain-containing protein</fullName>
    </recommendedName>
</protein>
<dbReference type="RefSeq" id="WP_328014499.1">
    <property type="nucleotide sequence ID" value="NZ_JARTFS010000001.1"/>
</dbReference>
<dbReference type="Pfam" id="PF21488">
    <property type="entry name" value="YqbF_HeH"/>
    <property type="match status" value="1"/>
</dbReference>
<dbReference type="SUPFAM" id="SSF68912">
    <property type="entry name" value="Rho N-terminal domain-like"/>
    <property type="match status" value="1"/>
</dbReference>
<keyword evidence="3" id="KW-1185">Reference proteome</keyword>
<accession>A0ABU6NT55</accession>
<reference evidence="2 3" key="1">
    <citation type="submission" date="2023-03" db="EMBL/GenBank/DDBJ databases">
        <title>Bacillus Genome Sequencing.</title>
        <authorList>
            <person name="Dunlap C."/>
        </authorList>
    </citation>
    <scope>NUCLEOTIDE SEQUENCE [LARGE SCALE GENOMIC DNA]</scope>
    <source>
        <strain evidence="2 3">NRS-1717</strain>
    </source>
</reference>
<gene>
    <name evidence="2" type="ORF">P9271_00190</name>
</gene>
<evidence type="ECO:0000259" key="1">
    <source>
        <dbReference type="Pfam" id="PF21488"/>
    </source>
</evidence>
<dbReference type="InterPro" id="IPR048424">
    <property type="entry name" value="YqbF_HeH"/>
</dbReference>
<dbReference type="Proteomes" id="UP001342826">
    <property type="component" value="Unassembled WGS sequence"/>
</dbReference>
<evidence type="ECO:0000313" key="3">
    <source>
        <dbReference type="Proteomes" id="UP001342826"/>
    </source>
</evidence>
<evidence type="ECO:0000313" key="2">
    <source>
        <dbReference type="EMBL" id="MED4399778.1"/>
    </source>
</evidence>
<proteinExistence type="predicted"/>
<comment type="caution">
    <text evidence="2">The sequence shown here is derived from an EMBL/GenBank/DDBJ whole genome shotgun (WGS) entry which is preliminary data.</text>
</comment>
<dbReference type="Gene3D" id="1.10.720.10">
    <property type="match status" value="1"/>
</dbReference>